<name>X6NT26_RETFI</name>
<evidence type="ECO:0000313" key="2">
    <source>
        <dbReference type="Proteomes" id="UP000023152"/>
    </source>
</evidence>
<dbReference type="Proteomes" id="UP000023152">
    <property type="component" value="Unassembled WGS sequence"/>
</dbReference>
<organism evidence="1 2">
    <name type="scientific">Reticulomyxa filosa</name>
    <dbReference type="NCBI Taxonomy" id="46433"/>
    <lineage>
        <taxon>Eukaryota</taxon>
        <taxon>Sar</taxon>
        <taxon>Rhizaria</taxon>
        <taxon>Retaria</taxon>
        <taxon>Foraminifera</taxon>
        <taxon>Monothalamids</taxon>
        <taxon>Reticulomyxidae</taxon>
        <taxon>Reticulomyxa</taxon>
    </lineage>
</organism>
<protein>
    <submittedName>
        <fullName evidence="1">Uncharacterized protein</fullName>
    </submittedName>
</protein>
<dbReference type="AlphaFoldDB" id="X6NT26"/>
<keyword evidence="2" id="KW-1185">Reference proteome</keyword>
<comment type="caution">
    <text evidence="1">The sequence shown here is derived from an EMBL/GenBank/DDBJ whole genome shotgun (WGS) entry which is preliminary data.</text>
</comment>
<gene>
    <name evidence="1" type="ORF">RFI_08013</name>
</gene>
<accession>X6NT26</accession>
<reference evidence="1 2" key="1">
    <citation type="journal article" date="2013" name="Curr. Biol.">
        <title>The Genome of the Foraminiferan Reticulomyxa filosa.</title>
        <authorList>
            <person name="Glockner G."/>
            <person name="Hulsmann N."/>
            <person name="Schleicher M."/>
            <person name="Noegel A.A."/>
            <person name="Eichinger L."/>
            <person name="Gallinger C."/>
            <person name="Pawlowski J."/>
            <person name="Sierra R."/>
            <person name="Euteneuer U."/>
            <person name="Pillet L."/>
            <person name="Moustafa A."/>
            <person name="Platzer M."/>
            <person name="Groth M."/>
            <person name="Szafranski K."/>
            <person name="Schliwa M."/>
        </authorList>
    </citation>
    <scope>NUCLEOTIDE SEQUENCE [LARGE SCALE GENOMIC DNA]</scope>
</reference>
<proteinExistence type="predicted"/>
<sequence length="421" mass="46022">MTGQPSIQQHSILMDEVHSLTIQSLNNGIQNGFCWIRNINQFLLNIAGQGNAWGASWRATNISHVAINDLDATSHWAVRGMPIKTQYPCPSGKDCNIRVDETMANQSMVISCPNQTTNGVIPKCTFYCTATTTGCGTVQLFTTNSPAVSLFLDTASNAGFVLNADASGLKSQQKTINISCTVPYACQKSTFVVSGYDDASLLCEDDYSCEEAEFNISGFSNSAKILANAQSLTNAKLAFRSGSYLSVVSENTISVGQAFQSSHWSFHSIARIDFACTFENDCKNAIFESTHVTELAAICGTTENNARYTCFGAQFNNYENSSLTLQCKGDDSCIDVNVTYDGDEEYNTHCEIDCELSQQEFYHANCVNMTITVENNQRGYDALALFCKADQSYESCYGITVKCGESDYICSCPVQYDLDTG</sequence>
<evidence type="ECO:0000313" key="1">
    <source>
        <dbReference type="EMBL" id="ETO29113.1"/>
    </source>
</evidence>
<dbReference type="EMBL" id="ASPP01006247">
    <property type="protein sequence ID" value="ETO29113.1"/>
    <property type="molecule type" value="Genomic_DNA"/>
</dbReference>